<dbReference type="Proteomes" id="UP001203338">
    <property type="component" value="Unassembled WGS sequence"/>
</dbReference>
<protein>
    <submittedName>
        <fullName evidence="1">Uncharacterized protein</fullName>
    </submittedName>
</protein>
<evidence type="ECO:0000313" key="1">
    <source>
        <dbReference type="EMBL" id="MCL6270708.1"/>
    </source>
</evidence>
<dbReference type="EMBL" id="JAMFLX010000015">
    <property type="protein sequence ID" value="MCL6270708.1"/>
    <property type="molecule type" value="Genomic_DNA"/>
</dbReference>
<comment type="caution">
    <text evidence="1">The sequence shown here is derived from an EMBL/GenBank/DDBJ whole genome shotgun (WGS) entry which is preliminary data.</text>
</comment>
<accession>A0ABT0PH52</accession>
<gene>
    <name evidence="1" type="ORF">M3P05_12315</name>
</gene>
<evidence type="ECO:0000313" key="2">
    <source>
        <dbReference type="Proteomes" id="UP001203338"/>
    </source>
</evidence>
<dbReference type="RefSeq" id="WP_249699975.1">
    <property type="nucleotide sequence ID" value="NZ_JAMFLX010000015.1"/>
</dbReference>
<name>A0ABT0PH52_9GAMM</name>
<keyword evidence="2" id="KW-1185">Reference proteome</keyword>
<proteinExistence type="predicted"/>
<sequence length="143" mass="15946">MERDVRHPSLFTLCGLVLCLMFMGNLAKAEEPLAIYLNMSDFTNEQYRGFMQVYDEPLDQTSEALLRVYPGAIRMMDVEPGEWVAINVAMISTIFPCKNNQDEHRIEVGTGSLTQSVIITPRLAVEGNSSVCRLEIVAADSGE</sequence>
<reference evidence="1 2" key="1">
    <citation type="submission" date="2022-05" db="EMBL/GenBank/DDBJ databases">
        <authorList>
            <person name="Park J.-S."/>
        </authorList>
    </citation>
    <scope>NUCLEOTIDE SEQUENCE [LARGE SCALE GENOMIC DNA]</scope>
    <source>
        <strain evidence="1 2">2012CJ34-2</strain>
    </source>
</reference>
<organism evidence="1 2">
    <name type="scientific">Parendozoicomonas callyspongiae</name>
    <dbReference type="NCBI Taxonomy" id="2942213"/>
    <lineage>
        <taxon>Bacteria</taxon>
        <taxon>Pseudomonadati</taxon>
        <taxon>Pseudomonadota</taxon>
        <taxon>Gammaproteobacteria</taxon>
        <taxon>Oceanospirillales</taxon>
        <taxon>Endozoicomonadaceae</taxon>
        <taxon>Parendozoicomonas</taxon>
    </lineage>
</organism>